<evidence type="ECO:0000313" key="1">
    <source>
        <dbReference type="EMBL" id="ABD85503.1"/>
    </source>
</evidence>
<accession>Q1WCJ4</accession>
<sequence>TVASFEKRQTRQILRLRYHFPCSLHSMGTNLHALSEMSFLQTLHHFGVFFD</sequence>
<feature type="non-terminal residue" evidence="1">
    <location>
        <position position="1"/>
    </location>
</feature>
<protein>
    <submittedName>
        <fullName evidence="1">Uncharacterized protein</fullName>
    </submittedName>
</protein>
<proteinExistence type="evidence at transcript level"/>
<organism evidence="1">
    <name type="scientific">Ictalurus punctatus</name>
    <name type="common">Channel catfish</name>
    <name type="synonym">Silurus punctatus</name>
    <dbReference type="NCBI Taxonomy" id="7998"/>
    <lineage>
        <taxon>Eukaryota</taxon>
        <taxon>Metazoa</taxon>
        <taxon>Chordata</taxon>
        <taxon>Craniata</taxon>
        <taxon>Vertebrata</taxon>
        <taxon>Euteleostomi</taxon>
        <taxon>Actinopterygii</taxon>
        <taxon>Neopterygii</taxon>
        <taxon>Teleostei</taxon>
        <taxon>Ostariophysi</taxon>
        <taxon>Siluriformes</taxon>
        <taxon>Ictaluridae</taxon>
        <taxon>Ictalurus</taxon>
    </lineage>
</organism>
<dbReference type="AlphaFoldDB" id="Q1WCJ4"/>
<feature type="non-terminal residue" evidence="1">
    <location>
        <position position="51"/>
    </location>
</feature>
<name>Q1WCJ4_ICTPU</name>
<reference evidence="1" key="1">
    <citation type="submission" date="2006-02" db="EMBL/GenBank/DDBJ databases">
        <title>Channel catfish gene expression after Edwardsiella ictaluri infection.</title>
        <authorList>
            <person name="Yeh H.-Y."/>
            <person name="Klesius P.H."/>
        </authorList>
    </citation>
    <scope>NUCLEOTIDE SEQUENCE</scope>
    <source>
        <tissue evidence="1">Ovary</tissue>
    </source>
</reference>
<dbReference type="EMBL" id="DQ399444">
    <property type="protein sequence ID" value="ABD85503.1"/>
    <property type="molecule type" value="mRNA"/>
</dbReference>